<dbReference type="SMART" id="SM00355">
    <property type="entry name" value="ZnF_C2H2"/>
    <property type="match status" value="4"/>
</dbReference>
<dbReference type="PROSITE" id="PS50157">
    <property type="entry name" value="ZINC_FINGER_C2H2_2"/>
    <property type="match status" value="1"/>
</dbReference>
<evidence type="ECO:0000313" key="7">
    <source>
        <dbReference type="Proteomes" id="UP001187682"/>
    </source>
</evidence>
<dbReference type="GO" id="GO:0008270">
    <property type="term" value="F:zinc ion binding"/>
    <property type="evidence" value="ECO:0007669"/>
    <property type="project" value="UniProtKB-KW"/>
</dbReference>
<evidence type="ECO:0000259" key="5">
    <source>
        <dbReference type="PROSITE" id="PS50157"/>
    </source>
</evidence>
<dbReference type="Gene3D" id="3.30.160.60">
    <property type="entry name" value="Classic Zinc Finger"/>
    <property type="match status" value="1"/>
</dbReference>
<dbReference type="InterPro" id="IPR013083">
    <property type="entry name" value="Znf_RING/FYVE/PHD"/>
</dbReference>
<feature type="domain" description="C2H2-type" evidence="5">
    <location>
        <begin position="1095"/>
        <end position="1125"/>
    </location>
</feature>
<feature type="compositionally biased region" description="Acidic residues" evidence="3">
    <location>
        <begin position="424"/>
        <end position="433"/>
    </location>
</feature>
<protein>
    <submittedName>
        <fullName evidence="6">Uncharacterized protein</fullName>
    </submittedName>
</protein>
<feature type="domain" description="Zn(2)-C6 fungal-type" evidence="4">
    <location>
        <begin position="714"/>
        <end position="744"/>
    </location>
</feature>
<feature type="compositionally biased region" description="Low complexity" evidence="3">
    <location>
        <begin position="158"/>
        <end position="167"/>
    </location>
</feature>
<dbReference type="Gene3D" id="3.30.40.10">
    <property type="entry name" value="Zinc/RING finger domain, C3HC4 (zinc finger)"/>
    <property type="match status" value="1"/>
</dbReference>
<evidence type="ECO:0000256" key="2">
    <source>
        <dbReference type="PROSITE-ProRule" id="PRU00042"/>
    </source>
</evidence>
<keyword evidence="2" id="KW-0479">Metal-binding</keyword>
<reference evidence="6" key="1">
    <citation type="submission" date="2018-03" db="EMBL/GenBank/DDBJ databases">
        <authorList>
            <person name="Guldener U."/>
        </authorList>
    </citation>
    <scope>NUCLEOTIDE SEQUENCE</scope>
</reference>
<dbReference type="InterPro" id="IPR058925">
    <property type="entry name" value="zf-C2H2_AcuF"/>
</dbReference>
<feature type="region of interest" description="Disordered" evidence="3">
    <location>
        <begin position="418"/>
        <end position="460"/>
    </location>
</feature>
<feature type="compositionally biased region" description="Basic and acidic residues" evidence="3">
    <location>
        <begin position="445"/>
        <end position="460"/>
    </location>
</feature>
<evidence type="ECO:0000259" key="4">
    <source>
        <dbReference type="PROSITE" id="PS50048"/>
    </source>
</evidence>
<dbReference type="AlphaFoldDB" id="A0AAE8MZY8"/>
<comment type="caution">
    <text evidence="6">The sequence shown here is derived from an EMBL/GenBank/DDBJ whole genome shotgun (WGS) entry which is preliminary data.</text>
</comment>
<dbReference type="PANTHER" id="PTHR35391">
    <property type="entry name" value="C2H2-TYPE DOMAIN-CONTAINING PROTEIN-RELATED"/>
    <property type="match status" value="1"/>
</dbReference>
<feature type="region of interest" description="Disordered" evidence="3">
    <location>
        <begin position="1122"/>
        <end position="1192"/>
    </location>
</feature>
<dbReference type="InterPro" id="IPR001138">
    <property type="entry name" value="Zn2Cys6_DnaBD"/>
</dbReference>
<dbReference type="InterPro" id="IPR011011">
    <property type="entry name" value="Znf_FYVE_PHD"/>
</dbReference>
<dbReference type="PROSITE" id="PS00463">
    <property type="entry name" value="ZN2_CY6_FUNGAL_1"/>
    <property type="match status" value="1"/>
</dbReference>
<gene>
    <name evidence="6" type="ORF">DNG_05186</name>
</gene>
<dbReference type="PROSITE" id="PS00028">
    <property type="entry name" value="ZINC_FINGER_C2H2_1"/>
    <property type="match status" value="1"/>
</dbReference>
<dbReference type="GO" id="GO:0000981">
    <property type="term" value="F:DNA-binding transcription factor activity, RNA polymerase II-specific"/>
    <property type="evidence" value="ECO:0007669"/>
    <property type="project" value="InterPro"/>
</dbReference>
<dbReference type="CDD" id="cd00067">
    <property type="entry name" value="GAL4"/>
    <property type="match status" value="2"/>
</dbReference>
<dbReference type="SUPFAM" id="SSF57701">
    <property type="entry name" value="Zn2/Cys6 DNA-binding domain"/>
    <property type="match status" value="2"/>
</dbReference>
<evidence type="ECO:0000313" key="6">
    <source>
        <dbReference type="EMBL" id="SPO02513.1"/>
    </source>
</evidence>
<name>A0AAE8MZY8_9PEZI</name>
<feature type="compositionally biased region" description="Basic and acidic residues" evidence="3">
    <location>
        <begin position="971"/>
        <end position="981"/>
    </location>
</feature>
<dbReference type="SUPFAM" id="SSF57903">
    <property type="entry name" value="FYVE/PHD zinc finger"/>
    <property type="match status" value="1"/>
</dbReference>
<keyword evidence="2" id="KW-0863">Zinc-finger</keyword>
<dbReference type="Proteomes" id="UP001187682">
    <property type="component" value="Unassembled WGS sequence"/>
</dbReference>
<feature type="region of interest" description="Disordered" evidence="3">
    <location>
        <begin position="751"/>
        <end position="772"/>
    </location>
</feature>
<keyword evidence="1" id="KW-0539">Nucleus</keyword>
<keyword evidence="2" id="KW-0862">Zinc</keyword>
<feature type="region of interest" description="Disordered" evidence="3">
    <location>
        <begin position="138"/>
        <end position="168"/>
    </location>
</feature>
<evidence type="ECO:0000256" key="1">
    <source>
        <dbReference type="ARBA" id="ARBA00023242"/>
    </source>
</evidence>
<dbReference type="InterPro" id="IPR013087">
    <property type="entry name" value="Znf_C2H2_type"/>
</dbReference>
<feature type="region of interest" description="Disordered" evidence="3">
    <location>
        <begin position="917"/>
        <end position="1005"/>
    </location>
</feature>
<organism evidence="6 7">
    <name type="scientific">Cephalotrichum gorgonifer</name>
    <dbReference type="NCBI Taxonomy" id="2041049"/>
    <lineage>
        <taxon>Eukaryota</taxon>
        <taxon>Fungi</taxon>
        <taxon>Dikarya</taxon>
        <taxon>Ascomycota</taxon>
        <taxon>Pezizomycotina</taxon>
        <taxon>Sordariomycetes</taxon>
        <taxon>Hypocreomycetidae</taxon>
        <taxon>Microascales</taxon>
        <taxon>Microascaceae</taxon>
        <taxon>Cephalotrichum</taxon>
    </lineage>
</organism>
<dbReference type="EMBL" id="ONZQ02000006">
    <property type="protein sequence ID" value="SPO02513.1"/>
    <property type="molecule type" value="Genomic_DNA"/>
</dbReference>
<dbReference type="Gene3D" id="4.10.240.10">
    <property type="entry name" value="Zn(2)-C6 fungal-type DNA-binding domain"/>
    <property type="match status" value="2"/>
</dbReference>
<dbReference type="SMART" id="SM00066">
    <property type="entry name" value="GAL4"/>
    <property type="match status" value="2"/>
</dbReference>
<keyword evidence="7" id="KW-1185">Reference proteome</keyword>
<dbReference type="PANTHER" id="PTHR35391:SF7">
    <property type="entry name" value="C2H2-TYPE DOMAIN-CONTAINING PROTEIN"/>
    <property type="match status" value="1"/>
</dbReference>
<evidence type="ECO:0000256" key="3">
    <source>
        <dbReference type="SAM" id="MobiDB-lite"/>
    </source>
</evidence>
<feature type="region of interest" description="Disordered" evidence="3">
    <location>
        <begin position="563"/>
        <end position="605"/>
    </location>
</feature>
<feature type="domain" description="Zn(2)-C6 fungal-type" evidence="4">
    <location>
        <begin position="781"/>
        <end position="811"/>
    </location>
</feature>
<dbReference type="PROSITE" id="PS50048">
    <property type="entry name" value="ZN2_CY6_FUNGAL_2"/>
    <property type="match status" value="2"/>
</dbReference>
<dbReference type="Pfam" id="PF00172">
    <property type="entry name" value="Zn_clus"/>
    <property type="match status" value="2"/>
</dbReference>
<proteinExistence type="predicted"/>
<dbReference type="InterPro" id="IPR036864">
    <property type="entry name" value="Zn2-C6_fun-type_DNA-bd_sf"/>
</dbReference>
<sequence length="1192" mass="132545">MELLRSSDTRNLTPVLDWNIEEAVPEKGSVTSRLTKECVSIFRRLLKKLSQEEILSQEILRRLERSCSSLVLWESGYGVADGGLDDTLTKSRTLRRSTLEHLLNIGRALAHQLPPFIDGGDEKLGSHGAALRSVVAEAETSMHEGYQDGSDGEDSDSDGSSISPPSDWNEIAEDLQTDVQCLLDLGPLIKSPAADPVQLSREDKRIPEKLDPHVFYGDSIRVRFPKADPALVDRLARANLERFLKGRADREKNQGVGEMAVMAGTAETVAPYTEPVSKFHDSGLGTSINTGSAYAETVMSYHRKDGESVRIPPLPEEARKGRPFECVACGKNVVMRTTSAWKKHLFRDLCPWICHALQCNFGLFQSREDWVQHLSLQHELDPEWKSFACPMCEEDTGDGKFTITRHLSSHMEEISLKALPGGVEPDEISDSGTDDSSTTDTAGQTEKEMPKTLDLGADRRPSLSSELGPDAFLRTSLQDVNAEEEEPYRIKCICGYDEDDGNTIFCETCDTWQHIECFYPGHEEALREDFSHWCHECKPRTFDRETVIKKAVKRLVEAGSLQPARVKHSLTHSDRQQVKTQGAPAGDAQKPPPPSPHMEPEESVDDYFSDESAQHLKNKTYMFPAPLEDRLDLPVEHFMFPTPLEDQLDPPVEHFMFPTPLEDRLDPPVEHFVPAGGQSSSRGPFGNGASQAGPQLVAARAAEEGIRNYRRRGACTRCRLRKNRCNPSLSSPSCESCVKAGVVCQAYERPPPEKHASDGGPQPVTATAATERISKSRTARSCIRCGYRKLKCDRILPSCRHCLSARVVCEVYDPDTEKRILRRTLIETEPVADDEFAPVPADDELAPVPANDEFAPVLADVFNDYLMKEGNREHGNSARDRRVSDTTAWLQDVDYPSSSFFIETSVQMVAERREYTRIQTHSNSDSDEKQLRKSVTTPTDRTTTKPRDWVIDSDPGIDRPPIIATRRHVFGRSEAKSRSEDDGTTSISSRTPLPPALPSDGDKESIVPDVIDQHASTYGHSSEAWSVVSPPAEAPTSKMVHGSDQIYDQSIYSLTRGAPIEGSYICQDCVPPKRFTEKEDLYHHRVRAHDKIFPYACPDPECSRSFLDQGDLDRHLERMHVLKKSPRTGEAAPKDAGESNDVGAQRLPTAGDGGVAGNERVERIKRRVNELTGMDDEEIRRVVGAQGPGPGP</sequence>
<dbReference type="Pfam" id="PF26082">
    <property type="entry name" value="zf-C2H2_AcuF"/>
    <property type="match status" value="1"/>
</dbReference>
<accession>A0AAE8MZY8</accession>